<evidence type="ECO:0000313" key="3">
    <source>
        <dbReference type="RefSeq" id="XP_030745983.1"/>
    </source>
</evidence>
<name>A0A6J2X488_SITOR</name>
<feature type="coiled-coil region" evidence="1">
    <location>
        <begin position="1117"/>
        <end position="1144"/>
    </location>
</feature>
<reference evidence="3" key="1">
    <citation type="submission" date="2025-08" db="UniProtKB">
        <authorList>
            <consortium name="RefSeq"/>
        </authorList>
    </citation>
    <scope>IDENTIFICATION</scope>
    <source>
        <tissue evidence="3">Gonads</tissue>
    </source>
</reference>
<feature type="coiled-coil region" evidence="1">
    <location>
        <begin position="561"/>
        <end position="680"/>
    </location>
</feature>
<evidence type="ECO:0000256" key="1">
    <source>
        <dbReference type="SAM" id="Coils"/>
    </source>
</evidence>
<dbReference type="InParanoid" id="A0A6J2X488"/>
<feature type="coiled-coil region" evidence="1">
    <location>
        <begin position="719"/>
        <end position="767"/>
    </location>
</feature>
<feature type="coiled-coil region" evidence="1">
    <location>
        <begin position="505"/>
        <end position="532"/>
    </location>
</feature>
<sequence>MDNFDTDSNDSYHSGSFLSNASSLSGLSLYENEFVELRHFVNPSKYPTSTVKRNSTPRVHLETVDVQRKIQNLQNDLDSSLQLNVKYKNDLVHLEQKIEAKFCDKLEKLTRDNKILEGQLENANGQIKRLIKNYKDQDSLVLFADKLNLENRIQDLSYQTRKLEKECAILEKERDSVNLENKTIKISLAELTTNLDIRKIAVQDLKEKVTQQHVENQKLSQKNTILSEKLNAVSAKLENCEKSNNWYREKLKVLQNDNENAIKSISNYKSEVNCLQDKISSLNIELCKCKNEIDQVRFQALQEKETLYAKLESINVNFNLPQKSINNNINVPDLTSYDLVVEDLKSEISRLKTICQEKDAEFEFLKKENSDILAKYLILQKQFQQLENKSEQLEKSKNYILKKNEFLNENLKEKLCENLQLKNKIVRIEVQLKTQNEEKRCTEDQVQVIRNQVLSFKMNYEKIKNELNVRNKEMLELHNDRQQLFMKHNWAKCELEKFKEKDTITDSLKKDILSLEQKISEQNKNITQLKFEILKKEKIVEVKENCIGEKQKELDHYDLVILQYKNMHSELENKINSLQNNSKTLEDENIRLKNNISIIKNELKSTQLNLDNALENTEQLKIDHAATVEGYEVKNNIMSESLINTKKEFNLKLEEKETIINDLQVKLKKLESEYGIYLKRNTDDHKVELLNLLNNDKFLLQVFDRLNLDEFEKSVGVRLKHLEEKIQRGNAECYDIREKIKEKDSTIKGLELQLQVKAREMQDKQQKNDRNNRTLLRKLKEHMRGRNSSEKQLKYLQDLYDSLSDKYNTLMLSVTSKDCSIESLEEASQKYKTEVKKHKDVILNLENKLSEVGHCAKCAYYETTCDKLKFLEKFCAEVQEKNKDINSEVIASKETIHNLNLQLKEKSIEVDNLSNKISNYQNDLNIVTSKGQEYNKEIQKLSEELACKNTICAKNELIIENLKQDLKDVSERNYFLFSEREHIFLNLQQKSELLIQVEESKIAVEDRLSKETISNQNLILGLQKNLHLLNTEIVNLRNDKFFLQRLSNDLKVALKSYAEQNKTLKDQLDLMSKENHSCNSLSALSFHDFSSNEKYDESLINRLLTDHKTPALQKPVTSEIQGCLRKLREEIANLQDEIVRKNQQL</sequence>
<evidence type="ECO:0000313" key="2">
    <source>
        <dbReference type="Proteomes" id="UP000504635"/>
    </source>
</evidence>
<protein>
    <submittedName>
        <fullName evidence="3">Golgin IMH1-like</fullName>
    </submittedName>
</protein>
<feature type="coiled-coil region" evidence="1">
    <location>
        <begin position="1019"/>
        <end position="1074"/>
    </location>
</feature>
<feature type="coiled-coil region" evidence="1">
    <location>
        <begin position="341"/>
        <end position="452"/>
    </location>
</feature>
<dbReference type="KEGG" id="soy:115874825"/>
<accession>A0A6J2X488</accession>
<dbReference type="SUPFAM" id="SSF57997">
    <property type="entry name" value="Tropomyosin"/>
    <property type="match status" value="2"/>
</dbReference>
<dbReference type="AlphaFoldDB" id="A0A6J2X488"/>
<keyword evidence="1" id="KW-0175">Coiled coil</keyword>
<dbReference type="RefSeq" id="XP_030745983.1">
    <property type="nucleotide sequence ID" value="XM_030890123.1"/>
</dbReference>
<proteinExistence type="predicted"/>
<feature type="coiled-coil region" evidence="1">
    <location>
        <begin position="821"/>
        <end position="972"/>
    </location>
</feature>
<gene>
    <name evidence="3" type="primary">LOC115874825</name>
</gene>
<feature type="coiled-coil region" evidence="1">
    <location>
        <begin position="70"/>
        <end position="285"/>
    </location>
</feature>
<dbReference type="GeneID" id="115874825"/>
<organism evidence="2 3">
    <name type="scientific">Sitophilus oryzae</name>
    <name type="common">Rice weevil</name>
    <name type="synonym">Curculio oryzae</name>
    <dbReference type="NCBI Taxonomy" id="7048"/>
    <lineage>
        <taxon>Eukaryota</taxon>
        <taxon>Metazoa</taxon>
        <taxon>Ecdysozoa</taxon>
        <taxon>Arthropoda</taxon>
        <taxon>Hexapoda</taxon>
        <taxon>Insecta</taxon>
        <taxon>Pterygota</taxon>
        <taxon>Neoptera</taxon>
        <taxon>Endopterygota</taxon>
        <taxon>Coleoptera</taxon>
        <taxon>Polyphaga</taxon>
        <taxon>Cucujiformia</taxon>
        <taxon>Curculionidae</taxon>
        <taxon>Dryophthorinae</taxon>
        <taxon>Sitophilus</taxon>
    </lineage>
</organism>
<keyword evidence="2" id="KW-1185">Reference proteome</keyword>
<dbReference type="Proteomes" id="UP000504635">
    <property type="component" value="Unplaced"/>
</dbReference>
<dbReference type="OrthoDB" id="2286360at2759"/>